<evidence type="ECO:0000256" key="6">
    <source>
        <dbReference type="SAM" id="Phobius"/>
    </source>
</evidence>
<feature type="transmembrane region" description="Helical" evidence="6">
    <location>
        <begin position="217"/>
        <end position="238"/>
    </location>
</feature>
<dbReference type="InterPro" id="IPR037185">
    <property type="entry name" value="EmrE-like"/>
</dbReference>
<proteinExistence type="inferred from homology"/>
<keyword evidence="4 6" id="KW-1133">Transmembrane helix</keyword>
<dbReference type="GO" id="GO:0016020">
    <property type="term" value="C:membrane"/>
    <property type="evidence" value="ECO:0007669"/>
    <property type="project" value="UniProtKB-SubCell"/>
</dbReference>
<feature type="domain" description="EamA" evidence="7">
    <location>
        <begin position="137"/>
        <end position="261"/>
    </location>
</feature>
<keyword evidence="5 6" id="KW-0472">Membrane</keyword>
<comment type="subcellular location">
    <subcellularLocation>
        <location evidence="1">Membrane</location>
        <topology evidence="1">Multi-pass membrane protein</topology>
    </subcellularLocation>
</comment>
<reference evidence="8 9" key="1">
    <citation type="submission" date="2019-06" db="EMBL/GenBank/DDBJ databases">
        <title>Genome of new Rhodobacteraceae sp. SM1903.</title>
        <authorList>
            <person name="Ren X."/>
        </authorList>
    </citation>
    <scope>NUCLEOTIDE SEQUENCE [LARGE SCALE GENOMIC DNA]</scope>
    <source>
        <strain evidence="8 9">SM1903</strain>
    </source>
</reference>
<accession>A0A5C5GAH3</accession>
<keyword evidence="9" id="KW-1185">Reference proteome</keyword>
<comment type="caution">
    <text evidence="8">The sequence shown here is derived from an EMBL/GenBank/DDBJ whole genome shotgun (WGS) entry which is preliminary data.</text>
</comment>
<dbReference type="Proteomes" id="UP000314011">
    <property type="component" value="Unassembled WGS sequence"/>
</dbReference>
<evidence type="ECO:0000256" key="2">
    <source>
        <dbReference type="ARBA" id="ARBA00009853"/>
    </source>
</evidence>
<feature type="transmembrane region" description="Helical" evidence="6">
    <location>
        <begin position="244"/>
        <end position="262"/>
    </location>
</feature>
<feature type="transmembrane region" description="Helical" evidence="6">
    <location>
        <begin position="20"/>
        <end position="40"/>
    </location>
</feature>
<protein>
    <submittedName>
        <fullName evidence="8">DMT family transporter</fullName>
    </submittedName>
</protein>
<dbReference type="PANTHER" id="PTHR22911:SF6">
    <property type="entry name" value="SOLUTE CARRIER FAMILY 35 MEMBER G1"/>
    <property type="match status" value="1"/>
</dbReference>
<evidence type="ECO:0000313" key="8">
    <source>
        <dbReference type="EMBL" id="TNY30972.1"/>
    </source>
</evidence>
<organism evidence="8 9">
    <name type="scientific">Pelagovum pacificum</name>
    <dbReference type="NCBI Taxonomy" id="2588711"/>
    <lineage>
        <taxon>Bacteria</taxon>
        <taxon>Pseudomonadati</taxon>
        <taxon>Pseudomonadota</taxon>
        <taxon>Alphaproteobacteria</taxon>
        <taxon>Rhodobacterales</taxon>
        <taxon>Paracoccaceae</taxon>
        <taxon>Pelagovum</taxon>
    </lineage>
</organism>
<evidence type="ECO:0000259" key="7">
    <source>
        <dbReference type="Pfam" id="PF00892"/>
    </source>
</evidence>
<gene>
    <name evidence="8" type="ORF">FHY64_17910</name>
</gene>
<evidence type="ECO:0000256" key="5">
    <source>
        <dbReference type="ARBA" id="ARBA00023136"/>
    </source>
</evidence>
<sequence>MALNIWALSIVKAVGLDLPSVQLVTIRACTGLLLMLPWILSRREAFVGLPDLKLHLLRVAFSAATLTASFFAIARMPFALFTAIGFTRPIVMLIMAALLLKETIGRRRWIAVAIAFAGVLIAVEPGRIEASLGLAATFLTVLLGTSAVILTRRLKGAPTVVLMTFYTAGLTVLTAPFTALNWQPVPAGTWPALIGIGLFAQCAQFCFVQAHKLGEAGFLGVLGYLTLVFSTASGYLLFGEVPTIRFWGGAVLILAAAMWVTLQRGGKAPVNARA</sequence>
<evidence type="ECO:0000256" key="3">
    <source>
        <dbReference type="ARBA" id="ARBA00022692"/>
    </source>
</evidence>
<evidence type="ECO:0000256" key="4">
    <source>
        <dbReference type="ARBA" id="ARBA00022989"/>
    </source>
</evidence>
<feature type="transmembrane region" description="Helical" evidence="6">
    <location>
        <begin position="157"/>
        <end position="178"/>
    </location>
</feature>
<dbReference type="PANTHER" id="PTHR22911">
    <property type="entry name" value="ACYL-MALONYL CONDENSING ENZYME-RELATED"/>
    <property type="match status" value="1"/>
</dbReference>
<keyword evidence="3 6" id="KW-0812">Transmembrane</keyword>
<name>A0A5C5GAH3_9RHOB</name>
<feature type="transmembrane region" description="Helical" evidence="6">
    <location>
        <begin position="132"/>
        <end position="150"/>
    </location>
</feature>
<dbReference type="SUPFAM" id="SSF103481">
    <property type="entry name" value="Multidrug resistance efflux transporter EmrE"/>
    <property type="match status" value="2"/>
</dbReference>
<dbReference type="EMBL" id="VFFF01000003">
    <property type="protein sequence ID" value="TNY30972.1"/>
    <property type="molecule type" value="Genomic_DNA"/>
</dbReference>
<feature type="domain" description="EamA" evidence="7">
    <location>
        <begin position="5"/>
        <end position="122"/>
    </location>
</feature>
<feature type="transmembrane region" description="Helical" evidence="6">
    <location>
        <begin position="190"/>
        <end position="210"/>
    </location>
</feature>
<evidence type="ECO:0000313" key="9">
    <source>
        <dbReference type="Proteomes" id="UP000314011"/>
    </source>
</evidence>
<dbReference type="OrthoDB" id="9815809at2"/>
<feature type="transmembrane region" description="Helical" evidence="6">
    <location>
        <begin position="109"/>
        <end position="126"/>
    </location>
</feature>
<dbReference type="AlphaFoldDB" id="A0A5C5GAH3"/>
<dbReference type="RefSeq" id="WP_140197240.1">
    <property type="nucleotide sequence ID" value="NZ_CP065915.1"/>
</dbReference>
<dbReference type="Pfam" id="PF00892">
    <property type="entry name" value="EamA"/>
    <property type="match status" value="2"/>
</dbReference>
<feature type="transmembrane region" description="Helical" evidence="6">
    <location>
        <begin position="79"/>
        <end position="100"/>
    </location>
</feature>
<dbReference type="InterPro" id="IPR000620">
    <property type="entry name" value="EamA_dom"/>
</dbReference>
<comment type="similarity">
    <text evidence="2">Belongs to the drug/metabolite transporter (DMT) superfamily. 10 TMS drug/metabolite exporter (DME) (TC 2.A.7.3) family.</text>
</comment>
<feature type="transmembrane region" description="Helical" evidence="6">
    <location>
        <begin position="52"/>
        <end position="73"/>
    </location>
</feature>
<evidence type="ECO:0000256" key="1">
    <source>
        <dbReference type="ARBA" id="ARBA00004141"/>
    </source>
</evidence>